<dbReference type="Pfam" id="PF07714">
    <property type="entry name" value="PK_Tyr_Ser-Thr"/>
    <property type="match status" value="1"/>
</dbReference>
<dbReference type="InterPro" id="IPR011009">
    <property type="entry name" value="Kinase-like_dom_sf"/>
</dbReference>
<reference evidence="2" key="1">
    <citation type="submission" date="2022-04" db="EMBL/GenBank/DDBJ databases">
        <title>A functionally conserved STORR gene fusion in Papaver species that diverged 16.8 million years ago.</title>
        <authorList>
            <person name="Catania T."/>
        </authorList>
    </citation>
    <scope>NUCLEOTIDE SEQUENCE</scope>
    <source>
        <strain evidence="2">S-188037</strain>
    </source>
</reference>
<dbReference type="SUPFAM" id="SSF56112">
    <property type="entry name" value="Protein kinase-like (PK-like)"/>
    <property type="match status" value="1"/>
</dbReference>
<dbReference type="GO" id="GO:0004672">
    <property type="term" value="F:protein kinase activity"/>
    <property type="evidence" value="ECO:0007669"/>
    <property type="project" value="InterPro"/>
</dbReference>
<evidence type="ECO:0000259" key="1">
    <source>
        <dbReference type="Pfam" id="PF07714"/>
    </source>
</evidence>
<accession>A0AAD4TE90</accession>
<sequence length="92" mass="10865">MEISNPPTFLKCEGYQPKLSDFPGFKEQIPEPEESNRARWQLMIIRQCYRHAPEFYFNLKFTQSFDIYSFGLVLLELISGRTADITPSLIEW</sequence>
<feature type="non-terminal residue" evidence="2">
    <location>
        <position position="92"/>
    </location>
</feature>
<dbReference type="InterPro" id="IPR001245">
    <property type="entry name" value="Ser-Thr/Tyr_kinase_cat_dom"/>
</dbReference>
<comment type="caution">
    <text evidence="2">The sequence shown here is derived from an EMBL/GenBank/DDBJ whole genome shotgun (WGS) entry which is preliminary data.</text>
</comment>
<evidence type="ECO:0000313" key="3">
    <source>
        <dbReference type="Proteomes" id="UP001202328"/>
    </source>
</evidence>
<protein>
    <recommendedName>
        <fullName evidence="1">Serine-threonine/tyrosine-protein kinase catalytic domain-containing protein</fullName>
    </recommendedName>
</protein>
<dbReference type="AlphaFoldDB" id="A0AAD4TE90"/>
<dbReference type="Proteomes" id="UP001202328">
    <property type="component" value="Unassembled WGS sequence"/>
</dbReference>
<proteinExistence type="predicted"/>
<dbReference type="Gene3D" id="1.10.510.10">
    <property type="entry name" value="Transferase(Phosphotransferase) domain 1"/>
    <property type="match status" value="1"/>
</dbReference>
<evidence type="ECO:0000313" key="2">
    <source>
        <dbReference type="EMBL" id="KAI3950121.1"/>
    </source>
</evidence>
<organism evidence="2 3">
    <name type="scientific">Papaver atlanticum</name>
    <dbReference type="NCBI Taxonomy" id="357466"/>
    <lineage>
        <taxon>Eukaryota</taxon>
        <taxon>Viridiplantae</taxon>
        <taxon>Streptophyta</taxon>
        <taxon>Embryophyta</taxon>
        <taxon>Tracheophyta</taxon>
        <taxon>Spermatophyta</taxon>
        <taxon>Magnoliopsida</taxon>
        <taxon>Ranunculales</taxon>
        <taxon>Papaveraceae</taxon>
        <taxon>Papaveroideae</taxon>
        <taxon>Papaver</taxon>
    </lineage>
</organism>
<dbReference type="EMBL" id="JAJJMB010002922">
    <property type="protein sequence ID" value="KAI3950121.1"/>
    <property type="molecule type" value="Genomic_DNA"/>
</dbReference>
<keyword evidence="3" id="KW-1185">Reference proteome</keyword>
<feature type="domain" description="Serine-threonine/tyrosine-protein kinase catalytic" evidence="1">
    <location>
        <begin position="18"/>
        <end position="80"/>
    </location>
</feature>
<name>A0AAD4TE90_9MAGN</name>
<gene>
    <name evidence="2" type="ORF">MKW98_008566</name>
</gene>